<evidence type="ECO:0000313" key="1">
    <source>
        <dbReference type="EMBL" id="GKV35185.1"/>
    </source>
</evidence>
<protein>
    <submittedName>
        <fullName evidence="1">Uncharacterized protein</fullName>
    </submittedName>
</protein>
<dbReference type="EMBL" id="BPVZ01000109">
    <property type="protein sequence ID" value="GKV35185.1"/>
    <property type="molecule type" value="Genomic_DNA"/>
</dbReference>
<keyword evidence="2" id="KW-1185">Reference proteome</keyword>
<dbReference type="AlphaFoldDB" id="A0AAV5LD52"/>
<organism evidence="1 2">
    <name type="scientific">Rubroshorea leprosula</name>
    <dbReference type="NCBI Taxonomy" id="152421"/>
    <lineage>
        <taxon>Eukaryota</taxon>
        <taxon>Viridiplantae</taxon>
        <taxon>Streptophyta</taxon>
        <taxon>Embryophyta</taxon>
        <taxon>Tracheophyta</taxon>
        <taxon>Spermatophyta</taxon>
        <taxon>Magnoliopsida</taxon>
        <taxon>eudicotyledons</taxon>
        <taxon>Gunneridae</taxon>
        <taxon>Pentapetalae</taxon>
        <taxon>rosids</taxon>
        <taxon>malvids</taxon>
        <taxon>Malvales</taxon>
        <taxon>Dipterocarpaceae</taxon>
        <taxon>Rubroshorea</taxon>
    </lineage>
</organism>
<accession>A0AAV5LD52</accession>
<gene>
    <name evidence="1" type="ORF">SLEP1_g43487</name>
</gene>
<proteinExistence type="predicted"/>
<name>A0AAV5LD52_9ROSI</name>
<sequence length="191" mass="21066">MAMEMNLFRIDLRLAHCSTSDCVEKRGGLTLFWNDTFNLQVLSFLPSHIDVVILDSGGCQWQLTGFSGQSKIACKDESWTFLKSPKIVSPLPGLCLGYFNDILSKSEKEKGNFIFQSGYAWGVIGGFWCGEPNLHAMGEADGVLQGEYGIQVGKEALVPLMTYGSKGLKRIGKDKTMFGSTCRRMGYLVIA</sequence>
<dbReference type="Proteomes" id="UP001054252">
    <property type="component" value="Unassembled WGS sequence"/>
</dbReference>
<reference evidence="1 2" key="1">
    <citation type="journal article" date="2021" name="Commun. Biol.">
        <title>The genome of Shorea leprosula (Dipterocarpaceae) highlights the ecological relevance of drought in aseasonal tropical rainforests.</title>
        <authorList>
            <person name="Ng K.K.S."/>
            <person name="Kobayashi M.J."/>
            <person name="Fawcett J.A."/>
            <person name="Hatakeyama M."/>
            <person name="Paape T."/>
            <person name="Ng C.H."/>
            <person name="Ang C.C."/>
            <person name="Tnah L.H."/>
            <person name="Lee C.T."/>
            <person name="Nishiyama T."/>
            <person name="Sese J."/>
            <person name="O'Brien M.J."/>
            <person name="Copetti D."/>
            <person name="Mohd Noor M.I."/>
            <person name="Ong R.C."/>
            <person name="Putra M."/>
            <person name="Sireger I.Z."/>
            <person name="Indrioko S."/>
            <person name="Kosugi Y."/>
            <person name="Izuno A."/>
            <person name="Isagi Y."/>
            <person name="Lee S.L."/>
            <person name="Shimizu K.K."/>
        </authorList>
    </citation>
    <scope>NUCLEOTIDE SEQUENCE [LARGE SCALE GENOMIC DNA]</scope>
    <source>
        <strain evidence="1">214</strain>
    </source>
</reference>
<comment type="caution">
    <text evidence="1">The sequence shown here is derived from an EMBL/GenBank/DDBJ whole genome shotgun (WGS) entry which is preliminary data.</text>
</comment>
<evidence type="ECO:0000313" key="2">
    <source>
        <dbReference type="Proteomes" id="UP001054252"/>
    </source>
</evidence>